<dbReference type="PANTHER" id="PTHR46663:SF4">
    <property type="entry name" value="DIGUANYLATE CYCLASE DGCT-RELATED"/>
    <property type="match status" value="1"/>
</dbReference>
<feature type="domain" description="GGDEF" evidence="4">
    <location>
        <begin position="813"/>
        <end position="940"/>
    </location>
</feature>
<dbReference type="Gene3D" id="3.40.190.10">
    <property type="entry name" value="Periplasmic binding protein-like II"/>
    <property type="match status" value="4"/>
</dbReference>
<dbReference type="RefSeq" id="WP_254577360.1">
    <property type="nucleotide sequence ID" value="NZ_CP100595.1"/>
</dbReference>
<gene>
    <name evidence="5" type="ORF">NJU99_03585</name>
</gene>
<dbReference type="Proteomes" id="UP001060012">
    <property type="component" value="Chromosome"/>
</dbReference>
<dbReference type="InterPro" id="IPR029787">
    <property type="entry name" value="Nucleotide_cyclase"/>
</dbReference>
<evidence type="ECO:0000259" key="4">
    <source>
        <dbReference type="PROSITE" id="PS50887"/>
    </source>
</evidence>
<dbReference type="SUPFAM" id="SSF55073">
    <property type="entry name" value="Nucleotide cyclase"/>
    <property type="match status" value="1"/>
</dbReference>
<evidence type="ECO:0000256" key="1">
    <source>
        <dbReference type="SAM" id="Coils"/>
    </source>
</evidence>
<dbReference type="CDD" id="cd00130">
    <property type="entry name" value="PAS"/>
    <property type="match status" value="1"/>
</dbReference>
<keyword evidence="5" id="KW-0548">Nucleotidyltransferase</keyword>
<dbReference type="InterPro" id="IPR052163">
    <property type="entry name" value="DGC-Regulatory_Protein"/>
</dbReference>
<reference evidence="5" key="1">
    <citation type="submission" date="2022-07" db="EMBL/GenBank/DDBJ databases">
        <title>Arcobacter roscoffensis sp. nov., a marine bacterium isolated from coastal seawater collected from Roscoff, France.</title>
        <authorList>
            <person name="Pascual J."/>
            <person name="Lepeaux C."/>
            <person name="Methner A."/>
            <person name="Overmann J."/>
        </authorList>
    </citation>
    <scope>NUCLEOTIDE SEQUENCE</scope>
    <source>
        <strain evidence="5">ARW1-2F2</strain>
    </source>
</reference>
<dbReference type="InterPro" id="IPR000160">
    <property type="entry name" value="GGDEF_dom"/>
</dbReference>
<dbReference type="InterPro" id="IPR000700">
    <property type="entry name" value="PAS-assoc_C"/>
</dbReference>
<keyword evidence="5" id="KW-0808">Transferase</keyword>
<dbReference type="SUPFAM" id="SSF53850">
    <property type="entry name" value="Periplasmic binding protein-like II"/>
    <property type="match status" value="2"/>
</dbReference>
<evidence type="ECO:0000259" key="2">
    <source>
        <dbReference type="PROSITE" id="PS50112"/>
    </source>
</evidence>
<name>A0ABY5E8S7_9BACT</name>
<accession>A0ABY5E8S7</accession>
<dbReference type="NCBIfam" id="TIGR00229">
    <property type="entry name" value="sensory_box"/>
    <property type="match status" value="1"/>
</dbReference>
<evidence type="ECO:0000313" key="6">
    <source>
        <dbReference type="Proteomes" id="UP001060012"/>
    </source>
</evidence>
<dbReference type="EMBL" id="CP100595">
    <property type="protein sequence ID" value="UTJ07181.1"/>
    <property type="molecule type" value="Genomic_DNA"/>
</dbReference>
<dbReference type="InterPro" id="IPR000014">
    <property type="entry name" value="PAS"/>
</dbReference>
<dbReference type="GO" id="GO:0052621">
    <property type="term" value="F:diguanylate cyclase activity"/>
    <property type="evidence" value="ECO:0007669"/>
    <property type="project" value="UniProtKB-EC"/>
</dbReference>
<dbReference type="InterPro" id="IPR043128">
    <property type="entry name" value="Rev_trsase/Diguanyl_cyclase"/>
</dbReference>
<dbReference type="PROSITE" id="PS50887">
    <property type="entry name" value="GGDEF"/>
    <property type="match status" value="1"/>
</dbReference>
<evidence type="ECO:0000313" key="5">
    <source>
        <dbReference type="EMBL" id="UTJ07181.1"/>
    </source>
</evidence>
<feature type="domain" description="PAS" evidence="2">
    <location>
        <begin position="532"/>
        <end position="575"/>
    </location>
</feature>
<evidence type="ECO:0000259" key="3">
    <source>
        <dbReference type="PROSITE" id="PS50113"/>
    </source>
</evidence>
<organism evidence="5 6">
    <name type="scientific">Arcobacter roscoffensis</name>
    <dbReference type="NCBI Taxonomy" id="2961520"/>
    <lineage>
        <taxon>Bacteria</taxon>
        <taxon>Pseudomonadati</taxon>
        <taxon>Campylobacterota</taxon>
        <taxon>Epsilonproteobacteria</taxon>
        <taxon>Campylobacterales</taxon>
        <taxon>Arcobacteraceae</taxon>
        <taxon>Arcobacter</taxon>
    </lineage>
</organism>
<dbReference type="InterPro" id="IPR001638">
    <property type="entry name" value="Solute-binding_3/MltF_N"/>
</dbReference>
<dbReference type="Pfam" id="PF00990">
    <property type="entry name" value="GGDEF"/>
    <property type="match status" value="1"/>
</dbReference>
<dbReference type="InterPro" id="IPR035965">
    <property type="entry name" value="PAS-like_dom_sf"/>
</dbReference>
<feature type="coiled-coil region" evidence="1">
    <location>
        <begin position="875"/>
        <end position="932"/>
    </location>
</feature>
<keyword evidence="6" id="KW-1185">Reference proteome</keyword>
<dbReference type="NCBIfam" id="TIGR00254">
    <property type="entry name" value="GGDEF"/>
    <property type="match status" value="1"/>
</dbReference>
<dbReference type="Pfam" id="PF00497">
    <property type="entry name" value="SBP_bac_3"/>
    <property type="match status" value="1"/>
</dbReference>
<proteinExistence type="predicted"/>
<dbReference type="PROSITE" id="PS50112">
    <property type="entry name" value="PAS"/>
    <property type="match status" value="1"/>
</dbReference>
<dbReference type="CDD" id="cd01007">
    <property type="entry name" value="PBP2_BvgS_HisK_like"/>
    <property type="match status" value="1"/>
</dbReference>
<dbReference type="PROSITE" id="PS50113">
    <property type="entry name" value="PAC"/>
    <property type="match status" value="1"/>
</dbReference>
<dbReference type="CDD" id="cd01949">
    <property type="entry name" value="GGDEF"/>
    <property type="match status" value="1"/>
</dbReference>
<sequence>MKITIILLLLVNVLYSFNLTEEEKEYLLNKKTLKLHTEMDWEPYNFTENNKEMGFVNDYMKLLEKQLPVKFEFIKNKTWNEHLDALENNEIDIVSNMIKSKEREKRFNFNKNSIFTIKTAILSKKNYSNFKELKNKTVGTMEGYYINSVLKDKYPNIKVVRYTSIYKLIEAMINDKVDAITEDYSVLTYIAEKILLDENFSINALLDTELINKVFIATNKQNNILSSILDKAIQGVHPKEKEKLFHKWHMLHEHKYIPKNITKLSYKEKKFLEKQNTFSVCSKYNYYPISLETNKKLLGISADILNKISSSNNIKFDILSISSQKDFQDKIKTNQCDLVTFIKKDLHNFDNMYSTQTIYKNSFKILSSIKSVFVKNIEDMKTDIFFIRDKNYYLALKKQHPKLNLILESNLSKIMSNIEENTKAHFIENSLTVEYIIKDYGFDKFKINGSIPNIIVKATIGVNNNFDPILTEILNKSLNKIGKETINSIIKKYEIKEYEIKNSYNKELLFIIAILVLLGILHTFKSYIIKNEKIKFESLLYNATDGVHILDKNGKLVMCSDSFAKFLGYSKEEALTLSKKDWEINAVSLSEEQINNIIKKNEFIETIYRKKDGTNIDVQVYVKFIYLNKTKYLYASLRDITKEKKAQEKLEKSHKNLEKFVDTQDNIVFLIHKKTITFANKQFLEFVNCKSLEQFKEIHKCISEYFIENDRFFHLGKVPKNKSWIETLKDIPDNKRVISMVGKDFNPKAFSITVNDFDEDTLIVSFTDISHTVIDSIVLENKVIHDKLTNAYNREFFDQNYQNIINKYNKDNSKFALALLDIDHFKIVNDTFGHDVGDDVLIKFVKTIHKYSRKDDILIRWGGEEFILLLKVDSKDDLENALEHLRASIQKQRFEKVGEKTCSIGATIYNENEEIENTIKRADENVYKAKNAGRNKVVIS</sequence>
<protein>
    <submittedName>
        <fullName evidence="5">Diguanylate cyclase</fullName>
        <ecNumber evidence="5">2.7.7.65</ecNumber>
    </submittedName>
</protein>
<dbReference type="Pfam" id="PF13426">
    <property type="entry name" value="PAS_9"/>
    <property type="match status" value="1"/>
</dbReference>
<dbReference type="SMART" id="SM00267">
    <property type="entry name" value="GGDEF"/>
    <property type="match status" value="1"/>
</dbReference>
<dbReference type="SMART" id="SM00062">
    <property type="entry name" value="PBPb"/>
    <property type="match status" value="1"/>
</dbReference>
<feature type="domain" description="PAC" evidence="3">
    <location>
        <begin position="602"/>
        <end position="652"/>
    </location>
</feature>
<dbReference type="Gene3D" id="3.30.70.270">
    <property type="match status" value="1"/>
</dbReference>
<dbReference type="PANTHER" id="PTHR46663">
    <property type="entry name" value="DIGUANYLATE CYCLASE DGCT-RELATED"/>
    <property type="match status" value="1"/>
</dbReference>
<dbReference type="SUPFAM" id="SSF55785">
    <property type="entry name" value="PYP-like sensor domain (PAS domain)"/>
    <property type="match status" value="1"/>
</dbReference>
<dbReference type="SMART" id="SM00091">
    <property type="entry name" value="PAS"/>
    <property type="match status" value="2"/>
</dbReference>
<dbReference type="Gene3D" id="3.30.450.20">
    <property type="entry name" value="PAS domain"/>
    <property type="match status" value="1"/>
</dbReference>
<dbReference type="EC" id="2.7.7.65" evidence="5"/>
<keyword evidence="1" id="KW-0175">Coiled coil</keyword>